<dbReference type="Proteomes" id="UP001300672">
    <property type="component" value="Chromosome"/>
</dbReference>
<keyword evidence="2 4" id="KW-0442">Lipid degradation</keyword>
<feature type="active site" description="Proton acceptor" evidence="4">
    <location>
        <position position="264"/>
    </location>
</feature>
<dbReference type="PROSITE" id="PS51635">
    <property type="entry name" value="PNPLA"/>
    <property type="match status" value="1"/>
</dbReference>
<reference evidence="7" key="2">
    <citation type="submission" date="2023-04" db="EMBL/GenBank/DDBJ databases">
        <authorList>
            <person name="Beletskiy A.V."/>
            <person name="Mardanov A.V."/>
            <person name="Ravin N.V."/>
        </authorList>
    </citation>
    <scope>NUCLEOTIDE SEQUENCE</scope>
    <source>
        <strain evidence="7">GKL-01</strain>
    </source>
</reference>
<evidence type="ECO:0000256" key="1">
    <source>
        <dbReference type="ARBA" id="ARBA00022801"/>
    </source>
</evidence>
<feature type="short sequence motif" description="GXGXXG" evidence="4">
    <location>
        <begin position="89"/>
        <end position="94"/>
    </location>
</feature>
<reference evidence="7" key="1">
    <citation type="journal article" date="2023" name="Int. J. Mol. Sci.">
        <title>Metagenomics Revealed a New Genus 'Candidatus Thiocaldithrix dubininis' gen. nov., sp. nov. and a New Species 'Candidatus Thiothrix putei' sp. nov. in the Family Thiotrichaceae, Some Members of Which Have Traits of Both Na+- and H+-Motive Energetics.</title>
        <authorList>
            <person name="Ravin N.V."/>
            <person name="Muntyan M.S."/>
            <person name="Smolyakov D.D."/>
            <person name="Rudenko T.S."/>
            <person name="Beletsky A.V."/>
            <person name="Mardanov A.V."/>
            <person name="Grabovich M.Y."/>
        </authorList>
    </citation>
    <scope>NUCLEOTIDE SEQUENCE</scope>
    <source>
        <strain evidence="7">GKL-01</strain>
    </source>
</reference>
<dbReference type="PROSITE" id="PS51257">
    <property type="entry name" value="PROKAR_LIPOPROTEIN"/>
    <property type="match status" value="1"/>
</dbReference>
<dbReference type="AlphaFoldDB" id="A0AA95H8H6"/>
<evidence type="ECO:0000313" key="7">
    <source>
        <dbReference type="EMBL" id="WGZ92240.1"/>
    </source>
</evidence>
<dbReference type="EMBL" id="CP124755">
    <property type="protein sequence ID" value="WGZ92240.1"/>
    <property type="molecule type" value="Genomic_DNA"/>
</dbReference>
<dbReference type="InterPro" id="IPR016035">
    <property type="entry name" value="Acyl_Trfase/lysoPLipase"/>
</dbReference>
<feature type="chain" id="PRO_5041720592" evidence="5">
    <location>
        <begin position="22"/>
        <end position="403"/>
    </location>
</feature>
<keyword evidence="5" id="KW-0732">Signal</keyword>
<dbReference type="GO" id="GO:0016042">
    <property type="term" value="P:lipid catabolic process"/>
    <property type="evidence" value="ECO:0007669"/>
    <property type="project" value="UniProtKB-UniRule"/>
</dbReference>
<dbReference type="PANTHER" id="PTHR14226">
    <property type="entry name" value="NEUROPATHY TARGET ESTERASE/SWISS CHEESE D.MELANOGASTER"/>
    <property type="match status" value="1"/>
</dbReference>
<evidence type="ECO:0000259" key="6">
    <source>
        <dbReference type="PROSITE" id="PS51635"/>
    </source>
</evidence>
<feature type="short sequence motif" description="GXSXG" evidence="4">
    <location>
        <begin position="118"/>
        <end position="122"/>
    </location>
</feature>
<dbReference type="InterPro" id="IPR002641">
    <property type="entry name" value="PNPLA_dom"/>
</dbReference>
<accession>A0AA95H8H6</accession>
<keyword evidence="3 4" id="KW-0443">Lipid metabolism</keyword>
<dbReference type="KEGG" id="tdu:QJT80_07075"/>
<dbReference type="SUPFAM" id="SSF52151">
    <property type="entry name" value="FabD/lysophospholipase-like"/>
    <property type="match status" value="1"/>
</dbReference>
<dbReference type="Gene3D" id="3.40.1090.10">
    <property type="entry name" value="Cytosolic phospholipase A2 catalytic domain"/>
    <property type="match status" value="1"/>
</dbReference>
<dbReference type="PANTHER" id="PTHR14226:SF74">
    <property type="entry name" value="BLR4684 PROTEIN"/>
    <property type="match status" value="1"/>
</dbReference>
<protein>
    <submittedName>
        <fullName evidence="7">Patatin-like phospholipase family protein</fullName>
    </submittedName>
</protein>
<gene>
    <name evidence="7" type="ORF">QJT80_07075</name>
</gene>
<dbReference type="InterPro" id="IPR050301">
    <property type="entry name" value="NTE"/>
</dbReference>
<dbReference type="GO" id="GO:0016787">
    <property type="term" value="F:hydrolase activity"/>
    <property type="evidence" value="ECO:0007669"/>
    <property type="project" value="UniProtKB-UniRule"/>
</dbReference>
<evidence type="ECO:0000256" key="2">
    <source>
        <dbReference type="ARBA" id="ARBA00022963"/>
    </source>
</evidence>
<organism evidence="7">
    <name type="scientific">Candidatus Thiocaldithrix dubininis</name>
    <dbReference type="NCBI Taxonomy" id="3080823"/>
    <lineage>
        <taxon>Bacteria</taxon>
        <taxon>Pseudomonadati</taxon>
        <taxon>Pseudomonadota</taxon>
        <taxon>Gammaproteobacteria</taxon>
        <taxon>Thiotrichales</taxon>
        <taxon>Thiotrichaceae</taxon>
        <taxon>Candidatus Thiocaldithrix</taxon>
    </lineage>
</organism>
<feature type="signal peptide" evidence="5">
    <location>
        <begin position="1"/>
        <end position="21"/>
    </location>
</feature>
<keyword evidence="1 4" id="KW-0378">Hydrolase</keyword>
<evidence type="ECO:0000256" key="4">
    <source>
        <dbReference type="PROSITE-ProRule" id="PRU01161"/>
    </source>
</evidence>
<sequence length="403" mass="44581">MLRIVRPRLVTAICITTLLTASGCVSIQRDAPAPAPHNYAQAQIQGFEHIRFWGDETPPYLNEMIAHQQRALAANPAFNERIDVLALSGGGADGAYGAGFMKGWTDRGDRPEFFMVTGISTGALMAPFVFLGSDYDDVLRRFYTQTQTRQIATPRIFKGIFGGDAFASTVPLEHLLNEVVTPEVVARIAAESRKGRLLFIGTTNIDAQRPMIWDIGRIAESGNPYSAQLIQHIMLASASVPGGFPPARFTVTIDGKTAQEAHVDGGITQQIFVYPPGLHLSDLVEHIGSVPQKNFWLVRNTKLNPEYEAVKLTVPAIGTRSVQTLIKYQGLANLYTIEGVARRDDFKIHLTTVPASFNMRSKKVFDPKYMSALYNLGYKTVLSDSQWHSDNPQTELTLHSLYR</sequence>
<feature type="domain" description="PNPLA" evidence="6">
    <location>
        <begin position="85"/>
        <end position="277"/>
    </location>
</feature>
<proteinExistence type="predicted"/>
<feature type="active site" description="Nucleophile" evidence="4">
    <location>
        <position position="120"/>
    </location>
</feature>
<feature type="short sequence motif" description="DGA/G" evidence="4">
    <location>
        <begin position="264"/>
        <end position="266"/>
    </location>
</feature>
<name>A0AA95H8H6_9GAMM</name>
<dbReference type="Pfam" id="PF01734">
    <property type="entry name" value="Patatin"/>
    <property type="match status" value="1"/>
</dbReference>
<evidence type="ECO:0000256" key="3">
    <source>
        <dbReference type="ARBA" id="ARBA00023098"/>
    </source>
</evidence>
<evidence type="ECO:0000256" key="5">
    <source>
        <dbReference type="SAM" id="SignalP"/>
    </source>
</evidence>